<dbReference type="EMBL" id="CP035806">
    <property type="protein sequence ID" value="QBE49768.1"/>
    <property type="molecule type" value="Genomic_DNA"/>
</dbReference>
<dbReference type="RefSeq" id="WP_130110881.1">
    <property type="nucleotide sequence ID" value="NZ_CP035806.1"/>
</dbReference>
<dbReference type="GO" id="GO:0005524">
    <property type="term" value="F:ATP binding"/>
    <property type="evidence" value="ECO:0007669"/>
    <property type="project" value="UniProtKB-KW"/>
</dbReference>
<dbReference type="SUPFAM" id="SSF52540">
    <property type="entry name" value="P-loop containing nucleoside triphosphate hydrolases"/>
    <property type="match status" value="2"/>
</dbReference>
<dbReference type="GO" id="GO:0015833">
    <property type="term" value="P:peptide transport"/>
    <property type="evidence" value="ECO:0007669"/>
    <property type="project" value="InterPro"/>
</dbReference>
<dbReference type="InterPro" id="IPR003593">
    <property type="entry name" value="AAA+_ATPase"/>
</dbReference>
<dbReference type="Pfam" id="PF08352">
    <property type="entry name" value="oligo_HPY"/>
    <property type="match status" value="1"/>
</dbReference>
<keyword evidence="3" id="KW-0547">Nucleotide-binding</keyword>
<feature type="domain" description="ABC transporter" evidence="6">
    <location>
        <begin position="293"/>
        <end position="544"/>
    </location>
</feature>
<dbReference type="PROSITE" id="PS50893">
    <property type="entry name" value="ABC_TRANSPORTER_2"/>
    <property type="match status" value="2"/>
</dbReference>
<dbReference type="AlphaFoldDB" id="A0A4P6KIE7"/>
<keyword evidence="8" id="KW-1185">Reference proteome</keyword>
<dbReference type="CDD" id="cd03257">
    <property type="entry name" value="ABC_NikE_OppD_transporters"/>
    <property type="match status" value="2"/>
</dbReference>
<dbReference type="Gene3D" id="3.40.50.300">
    <property type="entry name" value="P-loop containing nucleotide triphosphate hydrolases"/>
    <property type="match status" value="2"/>
</dbReference>
<organism evidence="7 8">
    <name type="scientific">Leucobacter triazinivorans</name>
    <dbReference type="NCBI Taxonomy" id="1784719"/>
    <lineage>
        <taxon>Bacteria</taxon>
        <taxon>Bacillati</taxon>
        <taxon>Actinomycetota</taxon>
        <taxon>Actinomycetes</taxon>
        <taxon>Micrococcales</taxon>
        <taxon>Microbacteriaceae</taxon>
        <taxon>Leucobacter</taxon>
    </lineage>
</organism>
<dbReference type="Pfam" id="PF00005">
    <property type="entry name" value="ABC_tran"/>
    <property type="match status" value="2"/>
</dbReference>
<feature type="region of interest" description="Disordered" evidence="5">
    <location>
        <begin position="261"/>
        <end position="292"/>
    </location>
</feature>
<dbReference type="OrthoDB" id="4008250at2"/>
<gene>
    <name evidence="7" type="ORF">EVS81_13825</name>
</gene>
<dbReference type="InterPro" id="IPR003439">
    <property type="entry name" value="ABC_transporter-like_ATP-bd"/>
</dbReference>
<protein>
    <submittedName>
        <fullName evidence="7">ABC transporter ATP-binding protein</fullName>
    </submittedName>
</protein>
<evidence type="ECO:0000313" key="7">
    <source>
        <dbReference type="EMBL" id="QBE49768.1"/>
    </source>
</evidence>
<dbReference type="PANTHER" id="PTHR43776:SF7">
    <property type="entry name" value="D,D-DIPEPTIDE TRANSPORT ATP-BINDING PROTEIN DDPF-RELATED"/>
    <property type="match status" value="1"/>
</dbReference>
<dbReference type="PROSITE" id="PS00211">
    <property type="entry name" value="ABC_TRANSPORTER_1"/>
    <property type="match status" value="1"/>
</dbReference>
<reference evidence="7 8" key="1">
    <citation type="submission" date="2019-02" db="EMBL/GenBank/DDBJ databases">
        <authorList>
            <person name="Sun L."/>
            <person name="Pan D."/>
            <person name="Wu X."/>
        </authorList>
    </citation>
    <scope>NUCLEOTIDE SEQUENCE [LARGE SCALE GENOMIC DNA]</scope>
    <source>
        <strain evidence="7 8">JW-1</strain>
    </source>
</reference>
<accession>A0A4P6KIE7</accession>
<dbReference type="NCBIfam" id="NF007739">
    <property type="entry name" value="PRK10419.1"/>
    <property type="match status" value="2"/>
</dbReference>
<evidence type="ECO:0000256" key="3">
    <source>
        <dbReference type="ARBA" id="ARBA00022741"/>
    </source>
</evidence>
<dbReference type="InterPro" id="IPR013563">
    <property type="entry name" value="Oligopep_ABC_C"/>
</dbReference>
<dbReference type="InterPro" id="IPR017871">
    <property type="entry name" value="ABC_transporter-like_CS"/>
</dbReference>
<dbReference type="PANTHER" id="PTHR43776">
    <property type="entry name" value="TRANSPORT ATP-BINDING PROTEIN"/>
    <property type="match status" value="1"/>
</dbReference>
<evidence type="ECO:0000256" key="5">
    <source>
        <dbReference type="SAM" id="MobiDB-lite"/>
    </source>
</evidence>
<dbReference type="GO" id="GO:0016887">
    <property type="term" value="F:ATP hydrolysis activity"/>
    <property type="evidence" value="ECO:0007669"/>
    <property type="project" value="InterPro"/>
</dbReference>
<evidence type="ECO:0000256" key="2">
    <source>
        <dbReference type="ARBA" id="ARBA00022448"/>
    </source>
</evidence>
<evidence type="ECO:0000259" key="6">
    <source>
        <dbReference type="PROSITE" id="PS50893"/>
    </source>
</evidence>
<evidence type="ECO:0000256" key="4">
    <source>
        <dbReference type="ARBA" id="ARBA00022840"/>
    </source>
</evidence>
<sequence>MNRISAAHPVLELERLSIAIPERTLVHDCTVSVGAGEAVGLVGESGSGKTLSVRAVAGLLPDSCTTGGAIRILGRDIAEMRSAELRELRATRIGMVFQTPRAHLNPLRTIGDFMTEALVHVTGRRRDAADRRAKELLDEVGIPDPGRRLRQYPAELSGGLLQRVMIAATLAMDPEILLADEITTALDVTTQEEVMAVIGELRKHRELSMLFITHDLALAGAVTDRVAVMRQGRTIETLRSAHMREEAREAYTRVLMSAALDEEAPDARRPSERSESTPAEPTKGSPAAPAPILEVSGLRKSYRVRGASGGRETLVAVNDVAFALDRGGSLGIVGESGSGKSTSARIICGLERSDAGAVTVAGEDWSLPARSGRDRRARAKRVQMVFQDPYQSLDRRQTVRQCLTEAIRVHRRSDPRDAVEARIRELMAQARLDEGLLDQRPKSLSGGQRQRVAIARALAADPEILVLDEAVSALDVTTRVEILTLLDRIRRETGVALLMITHDLTVIRRLCDRVVVMRSGAVEEYGTADEILDAPRAEYTRLLLDSIPREGWQPRRRRPGRTAAIPVVTRVQTVPDMPELADTEDRT</sequence>
<feature type="compositionally biased region" description="Basic and acidic residues" evidence="5">
    <location>
        <begin position="265"/>
        <end position="275"/>
    </location>
</feature>
<dbReference type="KEGG" id="ltr:EVS81_13825"/>
<keyword evidence="4 7" id="KW-0067">ATP-binding</keyword>
<feature type="domain" description="ABC transporter" evidence="6">
    <location>
        <begin position="11"/>
        <end position="256"/>
    </location>
</feature>
<dbReference type="InterPro" id="IPR027417">
    <property type="entry name" value="P-loop_NTPase"/>
</dbReference>
<name>A0A4P6KIE7_9MICO</name>
<keyword evidence="2" id="KW-0813">Transport</keyword>
<dbReference type="GO" id="GO:0055085">
    <property type="term" value="P:transmembrane transport"/>
    <property type="evidence" value="ECO:0007669"/>
    <property type="project" value="UniProtKB-ARBA"/>
</dbReference>
<comment type="similarity">
    <text evidence="1">Belongs to the ABC transporter superfamily.</text>
</comment>
<dbReference type="Proteomes" id="UP000289260">
    <property type="component" value="Chromosome"/>
</dbReference>
<evidence type="ECO:0000313" key="8">
    <source>
        <dbReference type="Proteomes" id="UP000289260"/>
    </source>
</evidence>
<proteinExistence type="inferred from homology"/>
<evidence type="ECO:0000256" key="1">
    <source>
        <dbReference type="ARBA" id="ARBA00005417"/>
    </source>
</evidence>
<dbReference type="InterPro" id="IPR050319">
    <property type="entry name" value="ABC_transp_ATP-bind"/>
</dbReference>
<dbReference type="SMART" id="SM00382">
    <property type="entry name" value="AAA"/>
    <property type="match status" value="2"/>
</dbReference>